<dbReference type="AlphaFoldDB" id="A0A1F5NTA5"/>
<feature type="transmembrane region" description="Helical" evidence="1">
    <location>
        <begin position="69"/>
        <end position="90"/>
    </location>
</feature>
<dbReference type="Proteomes" id="UP000177912">
    <property type="component" value="Unassembled WGS sequence"/>
</dbReference>
<gene>
    <name evidence="2" type="ORF">A2826_01765</name>
</gene>
<evidence type="ECO:0000313" key="3">
    <source>
        <dbReference type="Proteomes" id="UP000177912"/>
    </source>
</evidence>
<feature type="transmembrane region" description="Helical" evidence="1">
    <location>
        <begin position="12"/>
        <end position="32"/>
    </location>
</feature>
<reference evidence="2 3" key="1">
    <citation type="journal article" date="2016" name="Nat. Commun.">
        <title>Thousands of microbial genomes shed light on interconnected biogeochemical processes in an aquifer system.</title>
        <authorList>
            <person name="Anantharaman K."/>
            <person name="Brown C.T."/>
            <person name="Hug L.A."/>
            <person name="Sharon I."/>
            <person name="Castelle C.J."/>
            <person name="Probst A.J."/>
            <person name="Thomas B.C."/>
            <person name="Singh A."/>
            <person name="Wilkins M.J."/>
            <person name="Karaoz U."/>
            <person name="Brodie E.L."/>
            <person name="Williams K.H."/>
            <person name="Hubbard S.S."/>
            <person name="Banfield J.F."/>
        </authorList>
    </citation>
    <scope>NUCLEOTIDE SEQUENCE [LARGE SCALE GENOMIC DNA]</scope>
</reference>
<dbReference type="EMBL" id="MFEI01000016">
    <property type="protein sequence ID" value="OGE80896.1"/>
    <property type="molecule type" value="Genomic_DNA"/>
</dbReference>
<organism evidence="2 3">
    <name type="scientific">Candidatus Doudnabacteria bacterium RIFCSPHIGHO2_01_FULL_43_23</name>
    <dbReference type="NCBI Taxonomy" id="1817822"/>
    <lineage>
        <taxon>Bacteria</taxon>
        <taxon>Candidatus Doudnaibacteriota</taxon>
    </lineage>
</organism>
<evidence type="ECO:0000256" key="1">
    <source>
        <dbReference type="SAM" id="Phobius"/>
    </source>
</evidence>
<proteinExistence type="predicted"/>
<evidence type="ECO:0000313" key="2">
    <source>
        <dbReference type="EMBL" id="OGE80896.1"/>
    </source>
</evidence>
<name>A0A1F5NTA5_9BACT</name>
<keyword evidence="1" id="KW-0812">Transmembrane</keyword>
<feature type="transmembrane region" description="Helical" evidence="1">
    <location>
        <begin position="96"/>
        <end position="113"/>
    </location>
</feature>
<protein>
    <submittedName>
        <fullName evidence="2">Uncharacterized protein</fullName>
    </submittedName>
</protein>
<comment type="caution">
    <text evidence="2">The sequence shown here is derived from an EMBL/GenBank/DDBJ whole genome shotgun (WGS) entry which is preliminary data.</text>
</comment>
<accession>A0A1F5NTA5</accession>
<keyword evidence="1" id="KW-1133">Transmembrane helix</keyword>
<sequence length="114" mass="12600">MLSSQQGIACRHVVRFYGVSAMVALTIISPIALLDGLIQKYLGEAILTFMAFVIMAYREEKYYDPAIATVLFQIALLFVLGTAISCLYIGTLQMSLFLIFSSVSLFVSWFAAIV</sequence>
<keyword evidence="1" id="KW-0472">Membrane</keyword>